<evidence type="ECO:0000313" key="2">
    <source>
        <dbReference type="Proteomes" id="UP001139193"/>
    </source>
</evidence>
<dbReference type="RefSeq" id="WP_241935732.1">
    <property type="nucleotide sequence ID" value="NZ_JALBGC010000002.1"/>
</dbReference>
<sequence>MNQIYELDKAMGMLEAVNQELFKGYKAARALLDACGGKAKKGPQPGWGSTRGIVKKSPRLMHASRELFLVGSGSRFEFVKLISSARFVNIES</sequence>
<dbReference type="EMBL" id="JALBGC010000002">
    <property type="protein sequence ID" value="MCI1187459.1"/>
    <property type="molecule type" value="Genomic_DNA"/>
</dbReference>
<organism evidence="1 2">
    <name type="scientific">Hymenobacter cyanobacteriorum</name>
    <dbReference type="NCBI Taxonomy" id="2926463"/>
    <lineage>
        <taxon>Bacteria</taxon>
        <taxon>Pseudomonadati</taxon>
        <taxon>Bacteroidota</taxon>
        <taxon>Cytophagia</taxon>
        <taxon>Cytophagales</taxon>
        <taxon>Hymenobacteraceae</taxon>
        <taxon>Hymenobacter</taxon>
    </lineage>
</organism>
<comment type="caution">
    <text evidence="1">The sequence shown here is derived from an EMBL/GenBank/DDBJ whole genome shotgun (WGS) entry which is preliminary data.</text>
</comment>
<accession>A0A9X1VE19</accession>
<name>A0A9X1VE19_9BACT</name>
<gene>
    <name evidence="1" type="ORF">MON38_08500</name>
</gene>
<reference evidence="1" key="1">
    <citation type="submission" date="2022-03" db="EMBL/GenBank/DDBJ databases">
        <title>Bacterial whole genome sequence for Hymenobacter sp. DH14.</title>
        <authorList>
            <person name="Le V."/>
        </authorList>
    </citation>
    <scope>NUCLEOTIDE SEQUENCE</scope>
    <source>
        <strain evidence="1">DH14</strain>
    </source>
</reference>
<evidence type="ECO:0000313" key="1">
    <source>
        <dbReference type="EMBL" id="MCI1187459.1"/>
    </source>
</evidence>
<proteinExistence type="predicted"/>
<dbReference type="Proteomes" id="UP001139193">
    <property type="component" value="Unassembled WGS sequence"/>
</dbReference>
<protein>
    <submittedName>
        <fullName evidence="1">Uncharacterized protein</fullName>
    </submittedName>
</protein>
<keyword evidence="2" id="KW-1185">Reference proteome</keyword>
<dbReference type="AlphaFoldDB" id="A0A9X1VE19"/>